<comment type="caution">
    <text evidence="2">The sequence shown here is derived from an EMBL/GenBank/DDBJ whole genome shotgun (WGS) entry which is preliminary data.</text>
</comment>
<protein>
    <submittedName>
        <fullName evidence="2">Uncharacterized protein</fullName>
    </submittedName>
</protein>
<feature type="region of interest" description="Disordered" evidence="1">
    <location>
        <begin position="1"/>
        <end position="45"/>
    </location>
</feature>
<evidence type="ECO:0000256" key="1">
    <source>
        <dbReference type="SAM" id="MobiDB-lite"/>
    </source>
</evidence>
<evidence type="ECO:0000313" key="3">
    <source>
        <dbReference type="Proteomes" id="UP000777438"/>
    </source>
</evidence>
<dbReference type="Proteomes" id="UP000777438">
    <property type="component" value="Unassembled WGS sequence"/>
</dbReference>
<gene>
    <name evidence="2" type="ORF">B0T10DRAFT_565958</name>
</gene>
<organism evidence="2 3">
    <name type="scientific">Thelonectria olida</name>
    <dbReference type="NCBI Taxonomy" id="1576542"/>
    <lineage>
        <taxon>Eukaryota</taxon>
        <taxon>Fungi</taxon>
        <taxon>Dikarya</taxon>
        <taxon>Ascomycota</taxon>
        <taxon>Pezizomycotina</taxon>
        <taxon>Sordariomycetes</taxon>
        <taxon>Hypocreomycetidae</taxon>
        <taxon>Hypocreales</taxon>
        <taxon>Nectriaceae</taxon>
        <taxon>Thelonectria</taxon>
    </lineage>
</organism>
<evidence type="ECO:0000313" key="2">
    <source>
        <dbReference type="EMBL" id="KAH6879769.1"/>
    </source>
</evidence>
<accession>A0A9P8VUI3</accession>
<feature type="region of interest" description="Disordered" evidence="1">
    <location>
        <begin position="56"/>
        <end position="75"/>
    </location>
</feature>
<feature type="compositionally biased region" description="Polar residues" evidence="1">
    <location>
        <begin position="1"/>
        <end position="17"/>
    </location>
</feature>
<dbReference type="EMBL" id="JAGPYM010000028">
    <property type="protein sequence ID" value="KAH6879769.1"/>
    <property type="molecule type" value="Genomic_DNA"/>
</dbReference>
<name>A0A9P8VUI3_9HYPO</name>
<dbReference type="AlphaFoldDB" id="A0A9P8VUI3"/>
<proteinExistence type="predicted"/>
<keyword evidence="3" id="KW-1185">Reference proteome</keyword>
<reference evidence="2 3" key="1">
    <citation type="journal article" date="2021" name="Nat. Commun.">
        <title>Genetic determinants of endophytism in the Arabidopsis root mycobiome.</title>
        <authorList>
            <person name="Mesny F."/>
            <person name="Miyauchi S."/>
            <person name="Thiergart T."/>
            <person name="Pickel B."/>
            <person name="Atanasova L."/>
            <person name="Karlsson M."/>
            <person name="Huettel B."/>
            <person name="Barry K.W."/>
            <person name="Haridas S."/>
            <person name="Chen C."/>
            <person name="Bauer D."/>
            <person name="Andreopoulos W."/>
            <person name="Pangilinan J."/>
            <person name="LaButti K."/>
            <person name="Riley R."/>
            <person name="Lipzen A."/>
            <person name="Clum A."/>
            <person name="Drula E."/>
            <person name="Henrissat B."/>
            <person name="Kohler A."/>
            <person name="Grigoriev I.V."/>
            <person name="Martin F.M."/>
            <person name="Hacquard S."/>
        </authorList>
    </citation>
    <scope>NUCLEOTIDE SEQUENCE [LARGE SCALE GENOMIC DNA]</scope>
    <source>
        <strain evidence="2 3">MPI-CAGE-CH-0241</strain>
    </source>
</reference>
<sequence length="221" mass="24244">MASLQAAFTAQGSNPTAVQRRETRQTAAPGISTWTSAPPGRRRKRMGTKIAPLPESHEARTLATNTKRQRPLPSRVTQPQPVIAFQNGHNQLPSQEADAFHGTQQSFDFPGSIEQLLDQAVFDNTSCVNLESSQQDPNPKRVANDSHQRDASLVHLIRVLSDDILTLTKTMDLRLTAMDNKMAAMEKSIPRVTGERVVPAMMHSLSTIINDLPQQSTGESG</sequence>